<dbReference type="Gene3D" id="3.40.50.12080">
    <property type="match status" value="1"/>
</dbReference>
<proteinExistence type="predicted"/>
<protein>
    <submittedName>
        <fullName evidence="3">GSCFA domain-containing protein</fullName>
    </submittedName>
</protein>
<dbReference type="InterPro" id="IPR041307">
    <property type="entry name" value="WcbI"/>
</dbReference>
<keyword evidence="4" id="KW-1185">Reference proteome</keyword>
<dbReference type="Proteomes" id="UP000655420">
    <property type="component" value="Unassembled WGS sequence"/>
</dbReference>
<dbReference type="AlphaFoldDB" id="A0A8J7SHM9"/>
<sequence length="649" mass="71151">MTMRISVFGSCQSDVLARALEVMLGGAEAEACMPQRLGRLDAEGVSRLLDADLVLAARNFEFPAQARPDPSRVVTYPTVFFRGFHPDMAHLIKGGEQLSTAFGPYHSAIAYAAHRLGYSRDEAVDLYCDAVFEKLGYYAKFDEARQQLADDSRRCDLPLEGEVDGWLRGGCFMHTYNHPKFRVIGTVARLLLDKLGIEPRIETPEDFAEDPLLNGAVWSVYPGIAERLGLAGAFAFRGPKRMGARFGGLEDLVAASYELYDQPKARDATPVGVDLEACEAAFAASGVRGKAGHGKKSAGRGTRVRNPYVGLPPHQFWRKAVSEPPLDAIDPVVDAPFTIARTDRLGSAGSCFAQHIARTLQRSGYNYFVPEAAPEGITDAEAAQKNYGVFSARYGNIYTARQLVQLFDRAHGRFDPADRAWLRPDGRYADPFRPQIEPDGFATEDAVEEARAAHLAAVRTLFADVDVFVFTLGLTEAWEATADGAVFPLAPGVAAGAPDPARYRFVNFTAAEVEADMLGFLDRLREVNPSSRAVITVSPVPLVATYEPRSVITSTCYSKSALRVAAEQICRARPGIAYYPSYELITGQFTRGAYFEDDLRNVTPDGVAHAMRLFVQYYGEPEQPAEDAEPPVDPLFKVICDEERLDSDA</sequence>
<dbReference type="Pfam" id="PF08885">
    <property type="entry name" value="GSCFA"/>
    <property type="match status" value="1"/>
</dbReference>
<reference evidence="3" key="1">
    <citation type="submission" date="2020-12" db="EMBL/GenBank/DDBJ databases">
        <title>Bacterial taxonomy.</title>
        <authorList>
            <person name="Pan X."/>
        </authorList>
    </citation>
    <scope>NUCLEOTIDE SEQUENCE</scope>
    <source>
        <strain evidence="3">M0105</strain>
    </source>
</reference>
<gene>
    <name evidence="3" type="ORF">H0I76_16780</name>
</gene>
<evidence type="ECO:0000313" key="4">
    <source>
        <dbReference type="Proteomes" id="UP000655420"/>
    </source>
</evidence>
<dbReference type="InterPro" id="IPR014982">
    <property type="entry name" value="GSCFA"/>
</dbReference>
<dbReference type="RefSeq" id="WP_200612548.1">
    <property type="nucleotide sequence ID" value="NZ_JAEHHL010000011.1"/>
</dbReference>
<organism evidence="3 4">
    <name type="scientific">Thermohalobaculum xanthum</name>
    <dbReference type="NCBI Taxonomy" id="2753746"/>
    <lineage>
        <taxon>Bacteria</taxon>
        <taxon>Pseudomonadati</taxon>
        <taxon>Pseudomonadota</taxon>
        <taxon>Alphaproteobacteria</taxon>
        <taxon>Rhodobacterales</taxon>
        <taxon>Paracoccaceae</taxon>
        <taxon>Thermohalobaculum</taxon>
    </lineage>
</organism>
<accession>A0A8J7SHM9</accession>
<comment type="caution">
    <text evidence="3">The sequence shown here is derived from an EMBL/GenBank/DDBJ whole genome shotgun (WGS) entry which is preliminary data.</text>
</comment>
<evidence type="ECO:0000259" key="1">
    <source>
        <dbReference type="Pfam" id="PF08885"/>
    </source>
</evidence>
<feature type="domain" description="Polysaccharide biosynthesis enzyme WcbI" evidence="2">
    <location>
        <begin position="5"/>
        <end position="199"/>
    </location>
</feature>
<feature type="domain" description="GSCFA" evidence="1">
    <location>
        <begin position="345"/>
        <end position="614"/>
    </location>
</feature>
<evidence type="ECO:0000313" key="3">
    <source>
        <dbReference type="EMBL" id="MBK0400857.1"/>
    </source>
</evidence>
<dbReference type="EMBL" id="JAEHHL010000011">
    <property type="protein sequence ID" value="MBK0400857.1"/>
    <property type="molecule type" value="Genomic_DNA"/>
</dbReference>
<name>A0A8J7SHM9_9RHOB</name>
<dbReference type="Pfam" id="PF18588">
    <property type="entry name" value="WcbI"/>
    <property type="match status" value="1"/>
</dbReference>
<evidence type="ECO:0000259" key="2">
    <source>
        <dbReference type="Pfam" id="PF18588"/>
    </source>
</evidence>